<reference evidence="2" key="1">
    <citation type="journal article" date="2014" name="Int. J. Syst. Evol. Microbiol.">
        <title>Complete genome sequence of Corynebacterium casei LMG S-19264T (=DSM 44701T), isolated from a smear-ripened cheese.</title>
        <authorList>
            <consortium name="US DOE Joint Genome Institute (JGI-PGF)"/>
            <person name="Walter F."/>
            <person name="Albersmeier A."/>
            <person name="Kalinowski J."/>
            <person name="Ruckert C."/>
        </authorList>
    </citation>
    <scope>NUCLEOTIDE SEQUENCE</scope>
    <source>
        <strain evidence="2">CGMCC 4.7308</strain>
    </source>
</reference>
<protein>
    <submittedName>
        <fullName evidence="2">Uncharacterized protein</fullName>
    </submittedName>
</protein>
<evidence type="ECO:0000313" key="3">
    <source>
        <dbReference type="Proteomes" id="UP000655208"/>
    </source>
</evidence>
<name>A0A917SN04_9ACTN</name>
<evidence type="ECO:0000256" key="1">
    <source>
        <dbReference type="SAM" id="MobiDB-lite"/>
    </source>
</evidence>
<comment type="caution">
    <text evidence="2">The sequence shown here is derived from an EMBL/GenBank/DDBJ whole genome shotgun (WGS) entry which is preliminary data.</text>
</comment>
<dbReference type="AlphaFoldDB" id="A0A917SN04"/>
<dbReference type="Proteomes" id="UP000655208">
    <property type="component" value="Unassembled WGS sequence"/>
</dbReference>
<evidence type="ECO:0000313" key="2">
    <source>
        <dbReference type="EMBL" id="GGL90572.1"/>
    </source>
</evidence>
<accession>A0A917SN04</accession>
<feature type="compositionally biased region" description="Low complexity" evidence="1">
    <location>
        <begin position="7"/>
        <end position="32"/>
    </location>
</feature>
<keyword evidence="3" id="KW-1185">Reference proteome</keyword>
<gene>
    <name evidence="2" type="ORF">GCM10011594_07730</name>
</gene>
<sequence>MPATPGSTATRTDTSASATPATSSGSSATAATRTVPAAACPALGQRIETATGTAYCQHDQRDGTLRWRPVTDGGGCLNRTMTGTGADGRQYRCARASDGLNYWRAG</sequence>
<feature type="region of interest" description="Disordered" evidence="1">
    <location>
        <begin position="1"/>
        <end position="32"/>
    </location>
</feature>
<reference evidence="2" key="2">
    <citation type="submission" date="2020-09" db="EMBL/GenBank/DDBJ databases">
        <authorList>
            <person name="Sun Q."/>
            <person name="Zhou Y."/>
        </authorList>
    </citation>
    <scope>NUCLEOTIDE SEQUENCE</scope>
    <source>
        <strain evidence="2">CGMCC 4.7308</strain>
    </source>
</reference>
<organism evidence="2 3">
    <name type="scientific">Nakamurella endophytica</name>
    <dbReference type="NCBI Taxonomy" id="1748367"/>
    <lineage>
        <taxon>Bacteria</taxon>
        <taxon>Bacillati</taxon>
        <taxon>Actinomycetota</taxon>
        <taxon>Actinomycetes</taxon>
        <taxon>Nakamurellales</taxon>
        <taxon>Nakamurellaceae</taxon>
        <taxon>Nakamurella</taxon>
    </lineage>
</organism>
<dbReference type="EMBL" id="BMNA01000002">
    <property type="protein sequence ID" value="GGL90572.1"/>
    <property type="molecule type" value="Genomic_DNA"/>
</dbReference>
<proteinExistence type="predicted"/>
<dbReference type="RefSeq" id="WP_188940237.1">
    <property type="nucleotide sequence ID" value="NZ_BMNA01000002.1"/>
</dbReference>